<dbReference type="AlphaFoldDB" id="A0A395LW65"/>
<evidence type="ECO:0000313" key="4">
    <source>
        <dbReference type="Proteomes" id="UP000266389"/>
    </source>
</evidence>
<gene>
    <name evidence="3" type="ORF">D0433_14185</name>
</gene>
<dbReference type="SUPFAM" id="SSF53955">
    <property type="entry name" value="Lysozyme-like"/>
    <property type="match status" value="1"/>
</dbReference>
<dbReference type="InterPro" id="IPR008258">
    <property type="entry name" value="Transglycosylase_SLT_dom_1"/>
</dbReference>
<dbReference type="CDD" id="cd16894">
    <property type="entry name" value="MltD-like"/>
    <property type="match status" value="1"/>
</dbReference>
<keyword evidence="1" id="KW-0732">Signal</keyword>
<feature type="chain" id="PRO_5017291046" evidence="1">
    <location>
        <begin position="33"/>
        <end position="393"/>
    </location>
</feature>
<reference evidence="3 4" key="1">
    <citation type="journal article" date="2011" name="ISME J.">
        <title>Community ecology of hot spring cyanobacterial mats: predominant populations and their functional potential.</title>
        <authorList>
            <person name="Klatt C.G."/>
            <person name="Wood J.M."/>
            <person name="Rusch D.B."/>
            <person name="Bateson M.M."/>
            <person name="Hamamura N."/>
            <person name="Heidelberg J.F."/>
            <person name="Grossman A.R."/>
            <person name="Bhaya D."/>
            <person name="Cohan F.M."/>
            <person name="Kuhl M."/>
            <person name="Bryant D.A."/>
            <person name="Ward D.M."/>
        </authorList>
    </citation>
    <scope>NUCLEOTIDE SEQUENCE [LARGE SCALE GENOMIC DNA]</scope>
    <source>
        <strain evidence="3">OS</strain>
    </source>
</reference>
<dbReference type="SUPFAM" id="SSF54106">
    <property type="entry name" value="LysM domain"/>
    <property type="match status" value="1"/>
</dbReference>
<dbReference type="Gene3D" id="3.10.350.10">
    <property type="entry name" value="LysM domain"/>
    <property type="match status" value="1"/>
</dbReference>
<dbReference type="CDD" id="cd00118">
    <property type="entry name" value="LysM"/>
    <property type="match status" value="1"/>
</dbReference>
<protein>
    <submittedName>
        <fullName evidence="3">LysM peptidoglycan-binding domain-containing protein</fullName>
    </submittedName>
</protein>
<dbReference type="Pfam" id="PF01476">
    <property type="entry name" value="LysM"/>
    <property type="match status" value="1"/>
</dbReference>
<dbReference type="Gene3D" id="1.10.530.10">
    <property type="match status" value="1"/>
</dbReference>
<accession>A0A395LW65</accession>
<dbReference type="InterPro" id="IPR023346">
    <property type="entry name" value="Lysozyme-like_dom_sf"/>
</dbReference>
<dbReference type="Proteomes" id="UP000266389">
    <property type="component" value="Unassembled WGS sequence"/>
</dbReference>
<feature type="signal peptide" evidence="1">
    <location>
        <begin position="1"/>
        <end position="32"/>
    </location>
</feature>
<dbReference type="Pfam" id="PF01464">
    <property type="entry name" value="SLT"/>
    <property type="match status" value="1"/>
</dbReference>
<dbReference type="InterPro" id="IPR018392">
    <property type="entry name" value="LysM"/>
</dbReference>
<dbReference type="SMART" id="SM00257">
    <property type="entry name" value="LysM"/>
    <property type="match status" value="1"/>
</dbReference>
<feature type="domain" description="LysM" evidence="2">
    <location>
        <begin position="347"/>
        <end position="391"/>
    </location>
</feature>
<evidence type="ECO:0000313" key="3">
    <source>
        <dbReference type="EMBL" id="RFM22851.1"/>
    </source>
</evidence>
<name>A0A395LW65_9BACT</name>
<dbReference type="EMBL" id="PHFL01000073">
    <property type="protein sequence ID" value="RFM22851.1"/>
    <property type="molecule type" value="Genomic_DNA"/>
</dbReference>
<organism evidence="3 4">
    <name type="scientific">Candidatus Thermochlorobacter aerophilus</name>
    <dbReference type="NCBI Taxonomy" id="1868324"/>
    <lineage>
        <taxon>Bacteria</taxon>
        <taxon>Pseudomonadati</taxon>
        <taxon>Chlorobiota</taxon>
        <taxon>Chlorobiia</taxon>
        <taxon>Chlorobiales</taxon>
        <taxon>Candidatus Thermochlorobacteriaceae</taxon>
        <taxon>Candidatus Thermochlorobacter</taxon>
    </lineage>
</organism>
<dbReference type="PROSITE" id="PS51782">
    <property type="entry name" value="LYSM"/>
    <property type="match status" value="1"/>
</dbReference>
<proteinExistence type="predicted"/>
<evidence type="ECO:0000256" key="1">
    <source>
        <dbReference type="SAM" id="SignalP"/>
    </source>
</evidence>
<sequence length="393" mass="45008">MPMKKVIPSVAWKGCALLLLLLMELACHFSQAQPAKHEEGQATKSDSLAGKKFSVTEQPNFSYAQFPRQRAVYLFGERLPFEDDEVFERFEREYIYNINDRAQMIMYIKRAGRFFPYIEQRLRADSIPDDFKYLAVAESRLMDLRSPAGAAGIWQLMPAVAQSYGLIVNSTIDERYNLEKATTAAICYLKDAYKKFGNWIMVAAAYNMGMFGAKDEQDYQAEKDYFNLYLNRETARYVFRIAAIKEIMENKDYYGFGDVVPYKPLETKAVEVKKEIPNLALWAKQQGTSLKMVKYLNPWIRGRSVHAPPAKTKSFTILIPKDANPLPEIDSYTYAMDKENAENKAKGFYIVREGDTLESIANQCGLEVSELRVLNKLKDGETIRVGQQLRIAP</sequence>
<comment type="caution">
    <text evidence="3">The sequence shown here is derived from an EMBL/GenBank/DDBJ whole genome shotgun (WGS) entry which is preliminary data.</text>
</comment>
<dbReference type="InterPro" id="IPR036779">
    <property type="entry name" value="LysM_dom_sf"/>
</dbReference>
<evidence type="ECO:0000259" key="2">
    <source>
        <dbReference type="PROSITE" id="PS51782"/>
    </source>
</evidence>